<dbReference type="AlphaFoldDB" id="A0A9P6VDY2"/>
<name>A0A9P6VDY2_9HELO</name>
<organism evidence="4 5">
    <name type="scientific">Hyphodiscus hymeniophilus</name>
    <dbReference type="NCBI Taxonomy" id="353542"/>
    <lineage>
        <taxon>Eukaryota</taxon>
        <taxon>Fungi</taxon>
        <taxon>Dikarya</taxon>
        <taxon>Ascomycota</taxon>
        <taxon>Pezizomycotina</taxon>
        <taxon>Leotiomycetes</taxon>
        <taxon>Helotiales</taxon>
        <taxon>Hyphodiscaceae</taxon>
        <taxon>Hyphodiscus</taxon>
    </lineage>
</organism>
<dbReference type="OrthoDB" id="419598at2759"/>
<reference evidence="4" key="1">
    <citation type="submission" date="2019-07" db="EMBL/GenBank/DDBJ databases">
        <title>Hyphodiscus hymeniophilus genome sequencing and assembly.</title>
        <authorList>
            <person name="Kramer G."/>
            <person name="Nodwell J."/>
        </authorList>
    </citation>
    <scope>NUCLEOTIDE SEQUENCE</scope>
    <source>
        <strain evidence="4">ATCC 34498</strain>
    </source>
</reference>
<sequence>MALTSVLVLGPTGGFGQFLVPELIRRKASFKRIGAFVDVTRPQDDKKIKALQDYAENGVEIVKASPGDSEPFRGENQPALIDTAISAGVKHWYPSEFGADLTVGDNWNERYYRDKVVTRKYLQQKAAEDPDFGFTYFLNGRFMEWAPSPHFGIDLKAHTARFVGTPDMEQSMLATNDAAKFLVCTLLDPPTTQERTYRFLGGNYSWTTIFSTLEKIQGVKWTISQKSVEQARENQRKAIETGNVDAELAASHQVIQGTGRTLLPGPYDNERFPEVEPQGLEETWTAMLENTEKFAILGVKH</sequence>
<dbReference type="Gene3D" id="3.40.50.720">
    <property type="entry name" value="NAD(P)-binding Rossmann-like Domain"/>
    <property type="match status" value="1"/>
</dbReference>
<dbReference type="InterPro" id="IPR051609">
    <property type="entry name" value="NmrA/Isoflavone_reductase-like"/>
</dbReference>
<accession>A0A9P6VDY2</accession>
<proteinExistence type="predicted"/>
<dbReference type="InterPro" id="IPR008030">
    <property type="entry name" value="NmrA-like"/>
</dbReference>
<dbReference type="EMBL" id="VNKQ01000017">
    <property type="protein sequence ID" value="KAG0645843.1"/>
    <property type="molecule type" value="Genomic_DNA"/>
</dbReference>
<evidence type="ECO:0000256" key="2">
    <source>
        <dbReference type="ARBA" id="ARBA00023002"/>
    </source>
</evidence>
<keyword evidence="2" id="KW-0560">Oxidoreductase</keyword>
<comment type="caution">
    <text evidence="4">The sequence shown here is derived from an EMBL/GenBank/DDBJ whole genome shotgun (WGS) entry which is preliminary data.</text>
</comment>
<protein>
    <recommendedName>
        <fullName evidence="3">NmrA-like domain-containing protein</fullName>
    </recommendedName>
</protein>
<evidence type="ECO:0000256" key="1">
    <source>
        <dbReference type="ARBA" id="ARBA00022857"/>
    </source>
</evidence>
<feature type="domain" description="NmrA-like" evidence="3">
    <location>
        <begin position="76"/>
        <end position="230"/>
    </location>
</feature>
<evidence type="ECO:0000313" key="4">
    <source>
        <dbReference type="EMBL" id="KAG0645843.1"/>
    </source>
</evidence>
<dbReference type="SUPFAM" id="SSF51735">
    <property type="entry name" value="NAD(P)-binding Rossmann-fold domains"/>
    <property type="match status" value="1"/>
</dbReference>
<dbReference type="GO" id="GO:0016491">
    <property type="term" value="F:oxidoreductase activity"/>
    <property type="evidence" value="ECO:0007669"/>
    <property type="project" value="UniProtKB-KW"/>
</dbReference>
<evidence type="ECO:0000313" key="5">
    <source>
        <dbReference type="Proteomes" id="UP000785200"/>
    </source>
</evidence>
<dbReference type="Proteomes" id="UP000785200">
    <property type="component" value="Unassembled WGS sequence"/>
</dbReference>
<dbReference type="PANTHER" id="PTHR47706">
    <property type="entry name" value="NMRA-LIKE FAMILY PROTEIN"/>
    <property type="match status" value="1"/>
</dbReference>
<gene>
    <name evidence="4" type="ORF">D0Z07_7941</name>
</gene>
<evidence type="ECO:0000259" key="3">
    <source>
        <dbReference type="Pfam" id="PF05368"/>
    </source>
</evidence>
<dbReference type="InterPro" id="IPR036291">
    <property type="entry name" value="NAD(P)-bd_dom_sf"/>
</dbReference>
<keyword evidence="1" id="KW-0521">NADP</keyword>
<keyword evidence="5" id="KW-1185">Reference proteome</keyword>
<dbReference type="Gene3D" id="3.90.25.10">
    <property type="entry name" value="UDP-galactose 4-epimerase, domain 1"/>
    <property type="match status" value="1"/>
</dbReference>
<dbReference type="Pfam" id="PF05368">
    <property type="entry name" value="NmrA"/>
    <property type="match status" value="1"/>
</dbReference>
<dbReference type="PANTHER" id="PTHR47706:SF11">
    <property type="entry name" value="ISOFLAVONE REDUCTASE FAMILY PROTEIN (AFU_ORTHOLOGUE AFUA_1G12510)"/>
    <property type="match status" value="1"/>
</dbReference>